<dbReference type="InterPro" id="IPR055270">
    <property type="entry name" value="Glyco_tran_10_C"/>
</dbReference>
<dbReference type="EC" id="2.4.1.-" evidence="12"/>
<evidence type="ECO:0000256" key="5">
    <source>
        <dbReference type="ARBA" id="ARBA00022679"/>
    </source>
</evidence>
<keyword evidence="5 12" id="KW-0808">Transferase</keyword>
<evidence type="ECO:0000256" key="10">
    <source>
        <dbReference type="ARBA" id="ARBA00023136"/>
    </source>
</evidence>
<dbReference type="GO" id="GO:0008417">
    <property type="term" value="F:fucosyltransferase activity"/>
    <property type="evidence" value="ECO:0007669"/>
    <property type="project" value="InterPro"/>
</dbReference>
<accession>A0A8S4EC28</accession>
<keyword evidence="6 12" id="KW-0812">Transmembrane</keyword>
<evidence type="ECO:0000256" key="3">
    <source>
        <dbReference type="ARBA" id="ARBA00008919"/>
    </source>
</evidence>
<keyword evidence="11" id="KW-0325">Glycoprotein</keyword>
<sequence>MKRIYLPAYLRSQRAHDAPSAVRRVALARMWGRAARALRRAALLLPLALSALALLLLTRGPPAPPPTPAAVAMQLQGIPAVSEPHFQDSNDIEVPATEDEVSSRPWYMVGGRARPTAHDPDAKMFPEDAPGEDRIIDQLMYTLPEDEDVPVKTILLANGFSPWGVRGGRREFIKNKCPVDRCSLTATRTDHADAILFKDHHTALNVKRDIKQLWILYYLECPYHTPPLGLTAYDVFNYTATYRRDSDIVAPYERWVYHNPKITEKVLDRNYAANKTKKVAWFVSNCHASNRRLQYARKLSKHIQVDIYGACGAHHCPKSDPNCLEMLDREYKFYLAFENSNCRDYVTEKFFVNGLKHSVLPIVMGARPSEYAAVAPPNSYIHVEEFASPKELAAYLHRLDQDDTLYNSYFKWKDTGEFINTYFFCRVCAMVHASERRLRRAHYTDVQAWWREAACTRQDWRAEGKPPADNDYRVRD</sequence>
<evidence type="ECO:0000259" key="14">
    <source>
        <dbReference type="Pfam" id="PF17039"/>
    </source>
</evidence>
<comment type="pathway">
    <text evidence="2">Protein modification; protein glycosylation.</text>
</comment>
<evidence type="ECO:0000256" key="7">
    <source>
        <dbReference type="ARBA" id="ARBA00022968"/>
    </source>
</evidence>
<evidence type="ECO:0000259" key="13">
    <source>
        <dbReference type="Pfam" id="PF00852"/>
    </source>
</evidence>
<dbReference type="InterPro" id="IPR031481">
    <property type="entry name" value="Glyco_tran_10_N"/>
</dbReference>
<dbReference type="AlphaFoldDB" id="A0A8S4EC28"/>
<organism evidence="15 16">
    <name type="scientific">Plutella xylostella</name>
    <name type="common">Diamondback moth</name>
    <name type="synonym">Plutella maculipennis</name>
    <dbReference type="NCBI Taxonomy" id="51655"/>
    <lineage>
        <taxon>Eukaryota</taxon>
        <taxon>Metazoa</taxon>
        <taxon>Ecdysozoa</taxon>
        <taxon>Arthropoda</taxon>
        <taxon>Hexapoda</taxon>
        <taxon>Insecta</taxon>
        <taxon>Pterygota</taxon>
        <taxon>Neoptera</taxon>
        <taxon>Endopterygota</taxon>
        <taxon>Lepidoptera</taxon>
        <taxon>Glossata</taxon>
        <taxon>Ditrysia</taxon>
        <taxon>Yponomeutoidea</taxon>
        <taxon>Plutellidae</taxon>
        <taxon>Plutella</taxon>
    </lineage>
</organism>
<dbReference type="Proteomes" id="UP000653454">
    <property type="component" value="Unassembled WGS sequence"/>
</dbReference>
<evidence type="ECO:0000256" key="11">
    <source>
        <dbReference type="ARBA" id="ARBA00023180"/>
    </source>
</evidence>
<dbReference type="PANTHER" id="PTHR48438:SF1">
    <property type="entry name" value="ALPHA-(1,3)-FUCOSYLTRANSFERASE C-RELATED"/>
    <property type="match status" value="1"/>
</dbReference>
<protein>
    <recommendedName>
        <fullName evidence="12">Fucosyltransferase</fullName>
        <ecNumber evidence="12">2.4.1.-</ecNumber>
    </recommendedName>
</protein>
<feature type="domain" description="Fucosyltransferase N-terminal" evidence="14">
    <location>
        <begin position="152"/>
        <end position="252"/>
    </location>
</feature>
<evidence type="ECO:0000256" key="6">
    <source>
        <dbReference type="ARBA" id="ARBA00022692"/>
    </source>
</evidence>
<evidence type="ECO:0000313" key="15">
    <source>
        <dbReference type="EMBL" id="CAG9112716.1"/>
    </source>
</evidence>
<dbReference type="PANTHER" id="PTHR48438">
    <property type="entry name" value="ALPHA-(1,3)-FUCOSYLTRANSFERASE C-RELATED"/>
    <property type="match status" value="1"/>
</dbReference>
<evidence type="ECO:0000256" key="1">
    <source>
        <dbReference type="ARBA" id="ARBA00004447"/>
    </source>
</evidence>
<feature type="domain" description="Fucosyltransferase C-terminal" evidence="13">
    <location>
        <begin position="273"/>
        <end position="449"/>
    </location>
</feature>
<comment type="similarity">
    <text evidence="3 12">Belongs to the glycosyltransferase 10 family.</text>
</comment>
<dbReference type="FunFam" id="3.40.50.11660:FF:000004">
    <property type="entry name" value="Glycoprotein 3-alpha-L-fucosyltransferase A"/>
    <property type="match status" value="1"/>
</dbReference>
<dbReference type="Pfam" id="PF17039">
    <property type="entry name" value="Glyco_tran_10_N"/>
    <property type="match status" value="1"/>
</dbReference>
<reference evidence="15" key="1">
    <citation type="submission" date="2020-11" db="EMBL/GenBank/DDBJ databases">
        <authorList>
            <person name="Whiteford S."/>
        </authorList>
    </citation>
    <scope>NUCLEOTIDE SEQUENCE</scope>
</reference>
<evidence type="ECO:0000256" key="12">
    <source>
        <dbReference type="RuleBase" id="RU003832"/>
    </source>
</evidence>
<keyword evidence="10" id="KW-0472">Membrane</keyword>
<evidence type="ECO:0000256" key="2">
    <source>
        <dbReference type="ARBA" id="ARBA00004922"/>
    </source>
</evidence>
<evidence type="ECO:0000256" key="9">
    <source>
        <dbReference type="ARBA" id="ARBA00023034"/>
    </source>
</evidence>
<dbReference type="SUPFAM" id="SSF53756">
    <property type="entry name" value="UDP-Glycosyltransferase/glycogen phosphorylase"/>
    <property type="match status" value="1"/>
</dbReference>
<dbReference type="Pfam" id="PF00852">
    <property type="entry name" value="Glyco_transf_10"/>
    <property type="match status" value="1"/>
</dbReference>
<dbReference type="EMBL" id="CAJHNJ030000014">
    <property type="protein sequence ID" value="CAG9112716.1"/>
    <property type="molecule type" value="Genomic_DNA"/>
</dbReference>
<comment type="subcellular location">
    <subcellularLocation>
        <location evidence="1 12">Golgi apparatus</location>
        <location evidence="1 12">Golgi stack membrane</location>
        <topology evidence="1 12">Single-pass type II membrane protein</topology>
    </subcellularLocation>
</comment>
<comment type="caution">
    <text evidence="15">The sequence shown here is derived from an EMBL/GenBank/DDBJ whole genome shotgun (WGS) entry which is preliminary data.</text>
</comment>
<keyword evidence="9 12" id="KW-0333">Golgi apparatus</keyword>
<dbReference type="GO" id="GO:0032580">
    <property type="term" value="C:Golgi cisterna membrane"/>
    <property type="evidence" value="ECO:0007669"/>
    <property type="project" value="UniProtKB-SubCell"/>
</dbReference>
<dbReference type="InterPro" id="IPR038577">
    <property type="entry name" value="GT10-like_C_sf"/>
</dbReference>
<evidence type="ECO:0000256" key="8">
    <source>
        <dbReference type="ARBA" id="ARBA00022989"/>
    </source>
</evidence>
<dbReference type="InterPro" id="IPR001503">
    <property type="entry name" value="Glyco_trans_10"/>
</dbReference>
<keyword evidence="8" id="KW-1133">Transmembrane helix</keyword>
<keyword evidence="4 12" id="KW-0328">Glycosyltransferase</keyword>
<dbReference type="Gene3D" id="3.40.50.11660">
    <property type="entry name" value="Glycosyl transferase family 10, C-terminal domain"/>
    <property type="match status" value="1"/>
</dbReference>
<evidence type="ECO:0000313" key="16">
    <source>
        <dbReference type="Proteomes" id="UP000653454"/>
    </source>
</evidence>
<evidence type="ECO:0000256" key="4">
    <source>
        <dbReference type="ARBA" id="ARBA00022676"/>
    </source>
</evidence>
<proteinExistence type="inferred from homology"/>
<gene>
    <name evidence="15" type="ORF">PLXY2_LOCUS5013</name>
</gene>
<keyword evidence="16" id="KW-1185">Reference proteome</keyword>
<keyword evidence="7" id="KW-0735">Signal-anchor</keyword>
<name>A0A8S4EC28_PLUXY</name>